<evidence type="ECO:0000259" key="2">
    <source>
        <dbReference type="PROSITE" id="PS51391"/>
    </source>
</evidence>
<feature type="domain" description="CID" evidence="2">
    <location>
        <begin position="4"/>
        <end position="167"/>
    </location>
</feature>
<reference evidence="3" key="2">
    <citation type="journal article" date="2023" name="Science">
        <title>Genomic signatures of disease resistance in endangered staghorn corals.</title>
        <authorList>
            <person name="Vollmer S.V."/>
            <person name="Selwyn J.D."/>
            <person name="Despard B.A."/>
            <person name="Roesel C.L."/>
        </authorList>
    </citation>
    <scope>NUCLEOTIDE SEQUENCE</scope>
    <source>
        <strain evidence="3">K2</strain>
    </source>
</reference>
<comment type="caution">
    <text evidence="3">The sequence shown here is derived from an EMBL/GenBank/DDBJ whole genome shotgun (WGS) entry which is preliminary data.</text>
</comment>
<dbReference type="GO" id="GO:0031124">
    <property type="term" value="P:mRNA 3'-end processing"/>
    <property type="evidence" value="ECO:0007669"/>
    <property type="project" value="InterPro"/>
</dbReference>
<feature type="region of interest" description="Disordered" evidence="1">
    <location>
        <begin position="200"/>
        <end position="237"/>
    </location>
</feature>
<dbReference type="GO" id="GO:0006369">
    <property type="term" value="P:termination of RNA polymerase II transcription"/>
    <property type="evidence" value="ECO:0007669"/>
    <property type="project" value="InterPro"/>
</dbReference>
<dbReference type="CDD" id="cd16982">
    <property type="entry name" value="CID_Pcf11"/>
    <property type="match status" value="1"/>
</dbReference>
<dbReference type="AlphaFoldDB" id="A0AAD9V6P2"/>
<feature type="region of interest" description="Disordered" evidence="1">
    <location>
        <begin position="255"/>
        <end position="279"/>
    </location>
</feature>
<evidence type="ECO:0000313" key="4">
    <source>
        <dbReference type="Proteomes" id="UP001249851"/>
    </source>
</evidence>
<dbReference type="GO" id="GO:0005737">
    <property type="term" value="C:cytoplasm"/>
    <property type="evidence" value="ECO:0007669"/>
    <property type="project" value="TreeGrafter"/>
</dbReference>
<accession>A0AAD9V6P2</accession>
<feature type="compositionally biased region" description="Basic and acidic residues" evidence="1">
    <location>
        <begin position="374"/>
        <end position="426"/>
    </location>
</feature>
<dbReference type="InterPro" id="IPR047415">
    <property type="entry name" value="Pcf11_CID"/>
</dbReference>
<feature type="compositionally biased region" description="Basic and acidic residues" evidence="1">
    <location>
        <begin position="438"/>
        <end position="453"/>
    </location>
</feature>
<dbReference type="EMBL" id="JARQWQ010000026">
    <property type="protein sequence ID" value="KAK2563283.1"/>
    <property type="molecule type" value="Genomic_DNA"/>
</dbReference>
<protein>
    <submittedName>
        <fullName evidence="3">Pre-mRNA cleavage complex 2 protein Pcf11</fullName>
    </submittedName>
</protein>
<dbReference type="PROSITE" id="PS51391">
    <property type="entry name" value="CID"/>
    <property type="match status" value="1"/>
</dbReference>
<dbReference type="Proteomes" id="UP001249851">
    <property type="component" value="Unassembled WGS sequence"/>
</dbReference>
<dbReference type="InterPro" id="IPR045154">
    <property type="entry name" value="PCF11-like"/>
</dbReference>
<feature type="compositionally biased region" description="Basic residues" evidence="1">
    <location>
        <begin position="326"/>
        <end position="341"/>
    </location>
</feature>
<dbReference type="SMART" id="SM00582">
    <property type="entry name" value="RPR"/>
    <property type="match status" value="1"/>
</dbReference>
<organism evidence="3 4">
    <name type="scientific">Acropora cervicornis</name>
    <name type="common">Staghorn coral</name>
    <dbReference type="NCBI Taxonomy" id="6130"/>
    <lineage>
        <taxon>Eukaryota</taxon>
        <taxon>Metazoa</taxon>
        <taxon>Cnidaria</taxon>
        <taxon>Anthozoa</taxon>
        <taxon>Hexacorallia</taxon>
        <taxon>Scleractinia</taxon>
        <taxon>Astrocoeniina</taxon>
        <taxon>Acroporidae</taxon>
        <taxon>Acropora</taxon>
    </lineage>
</organism>
<evidence type="ECO:0000313" key="3">
    <source>
        <dbReference type="EMBL" id="KAK2563283.1"/>
    </source>
</evidence>
<dbReference type="GO" id="GO:0003729">
    <property type="term" value="F:mRNA binding"/>
    <property type="evidence" value="ECO:0007669"/>
    <property type="project" value="InterPro"/>
</dbReference>
<dbReference type="InterPro" id="IPR008942">
    <property type="entry name" value="ENTH_VHS"/>
</dbReference>
<evidence type="ECO:0000256" key="1">
    <source>
        <dbReference type="SAM" id="MobiDB-lite"/>
    </source>
</evidence>
<dbReference type="InterPro" id="IPR006569">
    <property type="entry name" value="CID_dom"/>
</dbReference>
<feature type="region of interest" description="Disordered" evidence="1">
    <location>
        <begin position="666"/>
        <end position="776"/>
    </location>
</feature>
<keyword evidence="4" id="KW-1185">Reference proteome</keyword>
<reference evidence="3" key="1">
    <citation type="journal article" date="2023" name="G3 (Bethesda)">
        <title>Whole genome assembly and annotation of the endangered Caribbean coral Acropora cervicornis.</title>
        <authorList>
            <person name="Selwyn J.D."/>
            <person name="Vollmer S.V."/>
        </authorList>
    </citation>
    <scope>NUCLEOTIDE SEQUENCE</scope>
    <source>
        <strain evidence="3">K2</strain>
    </source>
</reference>
<feature type="compositionally biased region" description="Basic and acidic residues" evidence="1">
    <location>
        <begin position="255"/>
        <end position="270"/>
    </location>
</feature>
<dbReference type="PANTHER" id="PTHR15921:SF3">
    <property type="entry name" value="PRE-MRNA CLEAVAGE COMPLEX 2 PROTEIN PCF11"/>
    <property type="match status" value="1"/>
</dbReference>
<feature type="region of interest" description="Disordered" evidence="1">
    <location>
        <begin position="293"/>
        <end position="464"/>
    </location>
</feature>
<gene>
    <name evidence="3" type="ORF">P5673_013646</name>
</gene>
<dbReference type="InterPro" id="IPR057242">
    <property type="entry name" value="PCFS4-like"/>
</dbReference>
<dbReference type="Pfam" id="PF23228">
    <property type="entry name" value="zf_PCFS4"/>
    <property type="match status" value="1"/>
</dbReference>
<dbReference type="PANTHER" id="PTHR15921">
    <property type="entry name" value="PRE-MRNA CLEAVAGE COMPLEX II"/>
    <property type="match status" value="1"/>
</dbReference>
<name>A0AAD9V6P2_ACRCE</name>
<dbReference type="SUPFAM" id="SSF48464">
    <property type="entry name" value="ENTH/VHS domain"/>
    <property type="match status" value="1"/>
</dbReference>
<dbReference type="Gene3D" id="1.25.40.90">
    <property type="match status" value="1"/>
</dbReference>
<feature type="region of interest" description="Disordered" evidence="1">
    <location>
        <begin position="841"/>
        <end position="870"/>
    </location>
</feature>
<feature type="compositionally biased region" description="Basic and acidic residues" evidence="1">
    <location>
        <begin position="700"/>
        <end position="736"/>
    </location>
</feature>
<dbReference type="GO" id="GO:0000993">
    <property type="term" value="F:RNA polymerase II complex binding"/>
    <property type="evidence" value="ECO:0007669"/>
    <property type="project" value="InterPro"/>
</dbReference>
<sequence>MDAGENAICEEYESSLEDLTFNSKPLINVLTMLAEENSQFASSITKLIANRIYQVQQQLKLPSLYLLDSIVKNVGGDYLHLAEDKTRRDLYKLRTTWSPYFPAKCLYDLDVAVNKYDPGWPIPSLPPQSPSIHINPKFLKKAENTGIVSLASEAPTQQENQVVEGHQQRLIELERLQEEQLKLTELEIQEHQMKRDLLIKKQQQERNSTKAESKDGVHKMLNNRDPRLRQGEQNPDHIQDLRLLQDETALSREADIKREGPVIDNQDRLQRPVSNQPLEEILSTQRADLKLTQGRKRNVQQHMNIVEDPVVPMSHEEKSVTGSPKHGFHRKPNPKSNHRRRNSDEWPSRPTSYEKSLDEKSQLVRGKARKTRQRSSERRERGRGSRGRGSERNREPGKGGFPNKDDERFSRRGEPMDPRFIVDRPSDSSSFRQDWNSEIDHGDENFRPHDEPGLRYGKRRRGRGQTVYVRGSDHDKMIRARSPGIGEPRRREIVHERDRVETLEPMEPQFAGPEIYPDPEFRIREEKHFDPREPHIGEPHSKKPRPLLSDMEITELRNRKGASPNSGRMTPPPFQEGFHGYPLDRGEEPFDPHLDDPFRADFAPPPHGEFGPPIEPHGMWEHGFEIPRELMLDHENEIMRRHHDLMDKLHQLYELQLAPMDRGDPILDAGPGRPMPPRYEEHPRMPPRGPPFVDSRGPPGRHDRPRFDADDPRMGRHNNDFRGHPMELDPHPHERSLSMGPMEPPVRFDGPPRRDGPSDPIFARGRPVDNIPAPRTPPRQEPGLFFFLLYFLPPCKKRYSTFFHCYLTGHKIAPDKGDNTTTFSTMSTGTEKFATIGIIKVTPEPGNESPRHVPSPGPPPAEVQQPPPLPTRPVSSVLPILAAVLPQKELVIEKKEIPEIKLVPDELKRRHDGVVSTLYDGTQCSSCGLRFPGEAANIYREHLDWHFRKNRREKDNRRVAHRQWYFVVKDWLARSSFFDANTAAVDSPDPSMETKEVVIGSGSCPVLPDDTETEAECDICCEKFEQFWEETNEEWHYKAAVRIDGKASE</sequence>
<dbReference type="GO" id="GO:0005849">
    <property type="term" value="C:mRNA cleavage factor complex"/>
    <property type="evidence" value="ECO:0007669"/>
    <property type="project" value="TreeGrafter"/>
</dbReference>
<feature type="compositionally biased region" description="Pro residues" evidence="1">
    <location>
        <begin position="853"/>
        <end position="870"/>
    </location>
</feature>
<feature type="compositionally biased region" description="Polar residues" evidence="1">
    <location>
        <begin position="427"/>
        <end position="436"/>
    </location>
</feature>
<proteinExistence type="predicted"/>